<name>F6V9M2_HORSE</name>
<keyword evidence="4" id="KW-1185">Reference proteome</keyword>
<dbReference type="PANTHER" id="PTHR31324">
    <property type="entry name" value="MORF4 FAMILY-ASSOCIATED PROTEIN 1-RELATED"/>
    <property type="match status" value="1"/>
</dbReference>
<accession>F6V9M2</accession>
<evidence type="ECO:0000256" key="1">
    <source>
        <dbReference type="ARBA" id="ARBA00005515"/>
    </source>
</evidence>
<evidence type="ECO:0000313" key="3">
    <source>
        <dbReference type="Ensembl" id="ENSECAP00000001750.4"/>
    </source>
</evidence>
<dbReference type="PaxDb" id="9796-ENSECAP00000001750"/>
<dbReference type="OrthoDB" id="9538419at2759"/>
<dbReference type="HOGENOM" id="CLU_166966_0_0_1"/>
<dbReference type="InterPro" id="IPR029254">
    <property type="entry name" value="MRFAP1"/>
</dbReference>
<dbReference type="GeneTree" id="ENSGT00940000155541"/>
<dbReference type="PANTHER" id="PTHR31324:SF3">
    <property type="entry name" value="MORF4 FAMILY ASSOCIATED PROTEIN 1 LIKE 2"/>
    <property type="match status" value="1"/>
</dbReference>
<sequence length="249" mass="27125">MCARARTAAAGGRPKLWSHQLRGRKGTVACRKKAASKPSFGRRLRIHFGRRLCCEKLGEPVARHGGASAALGARWRPAGLSGALTGPRGGGGGGAMRPVDADDGREPERDWETLPSPALDAARRDAAALEREHVRAHLRARRKLLEIESLLDALKSEVEASQESAVGAGAEERVMRLCEKVERKAAEAALMGQRLVELHRQIDGCGLPTDGLHSADLRSEFCRREDTTWLQLLSQEPRPHPGGRCHYFG</sequence>
<feature type="coiled-coil region" evidence="2">
    <location>
        <begin position="119"/>
        <end position="164"/>
    </location>
</feature>
<reference evidence="3" key="2">
    <citation type="submission" date="2025-08" db="UniProtKB">
        <authorList>
            <consortium name="Ensembl"/>
        </authorList>
    </citation>
    <scope>IDENTIFICATION</scope>
    <source>
        <strain evidence="3">Thoroughbred</strain>
    </source>
</reference>
<dbReference type="AlphaFoldDB" id="F6V9M2"/>
<evidence type="ECO:0000313" key="4">
    <source>
        <dbReference type="Proteomes" id="UP000002281"/>
    </source>
</evidence>
<protein>
    <submittedName>
        <fullName evidence="3">Uncharacterized protein</fullName>
    </submittedName>
</protein>
<organism evidence="3 4">
    <name type="scientific">Equus caballus</name>
    <name type="common">Horse</name>
    <dbReference type="NCBI Taxonomy" id="9796"/>
    <lineage>
        <taxon>Eukaryota</taxon>
        <taxon>Metazoa</taxon>
        <taxon>Chordata</taxon>
        <taxon>Craniata</taxon>
        <taxon>Vertebrata</taxon>
        <taxon>Euteleostomi</taxon>
        <taxon>Mammalia</taxon>
        <taxon>Eutheria</taxon>
        <taxon>Laurasiatheria</taxon>
        <taxon>Perissodactyla</taxon>
        <taxon>Equidae</taxon>
        <taxon>Equus</taxon>
    </lineage>
</organism>
<dbReference type="Bgee" id="ENSECAG00000002632">
    <property type="expression patterns" value="Expressed in retina and 21 other cell types or tissues"/>
</dbReference>
<reference evidence="3 4" key="1">
    <citation type="journal article" date="2009" name="Science">
        <title>Genome sequence, comparative analysis, and population genetics of the domestic horse.</title>
        <authorList>
            <consortium name="Broad Institute Genome Sequencing Platform"/>
            <consortium name="Broad Institute Whole Genome Assembly Team"/>
            <person name="Wade C.M."/>
            <person name="Giulotto E."/>
            <person name="Sigurdsson S."/>
            <person name="Zoli M."/>
            <person name="Gnerre S."/>
            <person name="Imsland F."/>
            <person name="Lear T.L."/>
            <person name="Adelson D.L."/>
            <person name="Bailey E."/>
            <person name="Bellone R.R."/>
            <person name="Bloecker H."/>
            <person name="Distl O."/>
            <person name="Edgar R.C."/>
            <person name="Garber M."/>
            <person name="Leeb T."/>
            <person name="Mauceli E."/>
            <person name="MacLeod J.N."/>
            <person name="Penedo M.C.T."/>
            <person name="Raison J.M."/>
            <person name="Sharpe T."/>
            <person name="Vogel J."/>
            <person name="Andersson L."/>
            <person name="Antczak D.F."/>
            <person name="Biagi T."/>
            <person name="Binns M.M."/>
            <person name="Chowdhary B.P."/>
            <person name="Coleman S.J."/>
            <person name="Della Valle G."/>
            <person name="Fryc S."/>
            <person name="Guerin G."/>
            <person name="Hasegawa T."/>
            <person name="Hill E.W."/>
            <person name="Jurka J."/>
            <person name="Kiialainen A."/>
            <person name="Lindgren G."/>
            <person name="Liu J."/>
            <person name="Magnani E."/>
            <person name="Mickelson J.R."/>
            <person name="Murray J."/>
            <person name="Nergadze S.G."/>
            <person name="Onofrio R."/>
            <person name="Pedroni S."/>
            <person name="Piras M.F."/>
            <person name="Raudsepp T."/>
            <person name="Rocchi M."/>
            <person name="Roeed K.H."/>
            <person name="Ryder O.A."/>
            <person name="Searle S."/>
            <person name="Skow L."/>
            <person name="Swinburne J.E."/>
            <person name="Syvaenen A.C."/>
            <person name="Tozaki T."/>
            <person name="Valberg S.J."/>
            <person name="Vaudin M."/>
            <person name="White J.R."/>
            <person name="Zody M.C."/>
            <person name="Lander E.S."/>
            <person name="Lindblad-Toh K."/>
        </authorList>
    </citation>
    <scope>NUCLEOTIDE SEQUENCE [LARGE SCALE GENOMIC DNA]</scope>
    <source>
        <strain evidence="3 4">Thoroughbred</strain>
    </source>
</reference>
<comment type="similarity">
    <text evidence="1">Belongs to the MORF4 family-associated protein family.</text>
</comment>
<dbReference type="InParanoid" id="F6V9M2"/>
<dbReference type="Ensembl" id="ENSECAT00000002454.4">
    <property type="protein sequence ID" value="ENSECAP00000001750.4"/>
    <property type="gene ID" value="ENSECAG00000058216.1"/>
</dbReference>
<proteinExistence type="inferred from homology"/>
<dbReference type="Pfam" id="PF15155">
    <property type="entry name" value="MRFAP1"/>
    <property type="match status" value="1"/>
</dbReference>
<gene>
    <name evidence="3" type="primary">MRFAP1L2</name>
</gene>
<keyword evidence="2" id="KW-0175">Coiled coil</keyword>
<reference evidence="3" key="3">
    <citation type="submission" date="2025-09" db="UniProtKB">
        <authorList>
            <consortium name="Ensembl"/>
        </authorList>
    </citation>
    <scope>IDENTIFICATION</scope>
    <source>
        <strain evidence="3">Thoroughbred</strain>
    </source>
</reference>
<evidence type="ECO:0000256" key="2">
    <source>
        <dbReference type="SAM" id="Coils"/>
    </source>
</evidence>
<dbReference type="Proteomes" id="UP000002281">
    <property type="component" value="Chromosome 3"/>
</dbReference>